<evidence type="ECO:0000313" key="7">
    <source>
        <dbReference type="Proteomes" id="UP000275267"/>
    </source>
</evidence>
<dbReference type="CDD" id="cd03784">
    <property type="entry name" value="GT1_Gtf-like"/>
    <property type="match status" value="1"/>
</dbReference>
<dbReference type="SUPFAM" id="SSF53756">
    <property type="entry name" value="UDP-Glycosyltransferase/glycogen phosphorylase"/>
    <property type="match status" value="1"/>
</dbReference>
<evidence type="ECO:0000256" key="5">
    <source>
        <dbReference type="RuleBase" id="RU362057"/>
    </source>
</evidence>
<dbReference type="InterPro" id="IPR035595">
    <property type="entry name" value="UDP_glycos_trans_CS"/>
</dbReference>
<dbReference type="GO" id="GO:0080044">
    <property type="term" value="F:quercetin 7-O-glucosyltransferase activity"/>
    <property type="evidence" value="ECO:0007669"/>
    <property type="project" value="TreeGrafter"/>
</dbReference>
<name>A0A3L6RK23_PANMI</name>
<reference evidence="7" key="1">
    <citation type="journal article" date="2019" name="Nat. Commun.">
        <title>The genome of broomcorn millet.</title>
        <authorList>
            <person name="Zou C."/>
            <person name="Miki D."/>
            <person name="Li D."/>
            <person name="Tang Q."/>
            <person name="Xiao L."/>
            <person name="Rajput S."/>
            <person name="Deng P."/>
            <person name="Jia W."/>
            <person name="Huang R."/>
            <person name="Zhang M."/>
            <person name="Sun Y."/>
            <person name="Hu J."/>
            <person name="Fu X."/>
            <person name="Schnable P.S."/>
            <person name="Li F."/>
            <person name="Zhang H."/>
            <person name="Feng B."/>
            <person name="Zhu X."/>
            <person name="Liu R."/>
            <person name="Schnable J.C."/>
            <person name="Zhu J.-K."/>
            <person name="Zhang H."/>
        </authorList>
    </citation>
    <scope>NUCLEOTIDE SEQUENCE [LARGE SCALE GENOMIC DNA]</scope>
</reference>
<dbReference type="PROSITE" id="PS00375">
    <property type="entry name" value="UDPGT"/>
    <property type="match status" value="1"/>
</dbReference>
<dbReference type="FunFam" id="3.40.50.2000:FF:000065">
    <property type="entry name" value="Glycosyltransferase"/>
    <property type="match status" value="1"/>
</dbReference>
<dbReference type="Gene3D" id="3.40.50.2000">
    <property type="entry name" value="Glycogen Phosphorylase B"/>
    <property type="match status" value="2"/>
</dbReference>
<dbReference type="Proteomes" id="UP000275267">
    <property type="component" value="Unassembled WGS sequence"/>
</dbReference>
<protein>
    <recommendedName>
        <fullName evidence="5">Glycosyltransferase</fullName>
        <ecNumber evidence="5">2.4.1.-</ecNumber>
    </recommendedName>
</protein>
<dbReference type="EC" id="2.4.1.-" evidence="5"/>
<proteinExistence type="inferred from homology"/>
<keyword evidence="3 4" id="KW-0808">Transferase</keyword>
<dbReference type="PANTHER" id="PTHR11926">
    <property type="entry name" value="GLUCOSYL/GLUCURONOSYL TRANSFERASES"/>
    <property type="match status" value="1"/>
</dbReference>
<dbReference type="OrthoDB" id="5835829at2759"/>
<dbReference type="PANTHER" id="PTHR11926:SF889">
    <property type="entry name" value="GLYCOSYLTRANSFERASE"/>
    <property type="match status" value="1"/>
</dbReference>
<keyword evidence="7" id="KW-1185">Reference proteome</keyword>
<evidence type="ECO:0000256" key="1">
    <source>
        <dbReference type="ARBA" id="ARBA00009995"/>
    </source>
</evidence>
<gene>
    <name evidence="6" type="ORF">C2845_PM13G04290</name>
</gene>
<dbReference type="InterPro" id="IPR002213">
    <property type="entry name" value="UDP_glucos_trans"/>
</dbReference>
<dbReference type="FunFam" id="3.40.50.2000:FF:000056">
    <property type="entry name" value="Glycosyltransferase"/>
    <property type="match status" value="1"/>
</dbReference>
<dbReference type="EMBL" id="PQIB02000008">
    <property type="protein sequence ID" value="RLN04787.1"/>
    <property type="molecule type" value="Genomic_DNA"/>
</dbReference>
<organism evidence="6 7">
    <name type="scientific">Panicum miliaceum</name>
    <name type="common">Proso millet</name>
    <name type="synonym">Broomcorn millet</name>
    <dbReference type="NCBI Taxonomy" id="4540"/>
    <lineage>
        <taxon>Eukaryota</taxon>
        <taxon>Viridiplantae</taxon>
        <taxon>Streptophyta</taxon>
        <taxon>Embryophyta</taxon>
        <taxon>Tracheophyta</taxon>
        <taxon>Spermatophyta</taxon>
        <taxon>Magnoliopsida</taxon>
        <taxon>Liliopsida</taxon>
        <taxon>Poales</taxon>
        <taxon>Poaceae</taxon>
        <taxon>PACMAD clade</taxon>
        <taxon>Panicoideae</taxon>
        <taxon>Panicodae</taxon>
        <taxon>Paniceae</taxon>
        <taxon>Panicinae</taxon>
        <taxon>Panicum</taxon>
        <taxon>Panicum sect. Panicum</taxon>
    </lineage>
</organism>
<evidence type="ECO:0000256" key="3">
    <source>
        <dbReference type="ARBA" id="ARBA00022679"/>
    </source>
</evidence>
<keyword evidence="2 4" id="KW-0328">Glycosyltransferase</keyword>
<comment type="similarity">
    <text evidence="1 4">Belongs to the UDP-glycosyltransferase family.</text>
</comment>
<evidence type="ECO:0000256" key="2">
    <source>
        <dbReference type="ARBA" id="ARBA00022676"/>
    </source>
</evidence>
<comment type="caution">
    <text evidence="6">The sequence shown here is derived from an EMBL/GenBank/DDBJ whole genome shotgun (WGS) entry which is preliminary data.</text>
</comment>
<evidence type="ECO:0000256" key="4">
    <source>
        <dbReference type="RuleBase" id="RU003718"/>
    </source>
</evidence>
<dbReference type="AlphaFoldDB" id="A0A3L6RK23"/>
<dbReference type="GO" id="GO:0080043">
    <property type="term" value="F:quercetin 3-O-glucosyltransferase activity"/>
    <property type="evidence" value="ECO:0007669"/>
    <property type="project" value="TreeGrafter"/>
</dbReference>
<accession>A0A3L6RK23</accession>
<evidence type="ECO:0000313" key="6">
    <source>
        <dbReference type="EMBL" id="RLN04787.1"/>
    </source>
</evidence>
<sequence>MATPQPHAMVVPYPGSGNINPALQLARLLRRHGVFITFVVTEHNLRRAEAAAEDAARGREGFWVETIPDGLADADRDEQDYDLGLSKVTTHRCAAPLRELVARLRGGAPGVPPVTCVLPTSLMSFALEVARELGVPSMVLWGGSAAALMGHMRLRELKERGYLPLKDESCLTNGYLEKTIIDWIPGMPPISLGDVSSFVRTTDPDDFGLCFNITEANNCTKAGALIINTFDALEADVLAALRAEYPRIYTVGQLGTMLRRGGHNGDAGGGDSIDLSLWKQDTECLAWLDAQEPGSVVYANFGSLTVLTAAQLAEFAWGLAATGRPFLWVVREDLVPGGGAAGLPPAFLAETAARRRVVAWCPQERVLRHRAVGCFLTHCGWNSACEGLAAGVPMVCWPVFADQFTICKYACEVWGVGRRLDAEVRREQVAEHVNGAMESEEVRRSAARWKAEAEAAAGRGGSSHENLLSLVTAVGVSSLDSEV</sequence>
<dbReference type="Pfam" id="PF00201">
    <property type="entry name" value="UDPGT"/>
    <property type="match status" value="1"/>
</dbReference>